<accession>A0A8E0RLJ3</accession>
<reference evidence="2" key="1">
    <citation type="submission" date="2019-05" db="EMBL/GenBank/DDBJ databases">
        <title>Annotation for the trematode Fasciolopsis buski.</title>
        <authorList>
            <person name="Choi Y.-J."/>
        </authorList>
    </citation>
    <scope>NUCLEOTIDE SEQUENCE</scope>
    <source>
        <strain evidence="2">HT</strain>
        <tissue evidence="2">Whole worm</tissue>
    </source>
</reference>
<name>A0A8E0RLJ3_9TREM</name>
<feature type="region of interest" description="Disordered" evidence="1">
    <location>
        <begin position="259"/>
        <end position="303"/>
    </location>
</feature>
<organism evidence="2 3">
    <name type="scientific">Fasciolopsis buskii</name>
    <dbReference type="NCBI Taxonomy" id="27845"/>
    <lineage>
        <taxon>Eukaryota</taxon>
        <taxon>Metazoa</taxon>
        <taxon>Spiralia</taxon>
        <taxon>Lophotrochozoa</taxon>
        <taxon>Platyhelminthes</taxon>
        <taxon>Trematoda</taxon>
        <taxon>Digenea</taxon>
        <taxon>Plagiorchiida</taxon>
        <taxon>Echinostomata</taxon>
        <taxon>Echinostomatoidea</taxon>
        <taxon>Fasciolidae</taxon>
        <taxon>Fasciolopsis</taxon>
    </lineage>
</organism>
<dbReference type="OrthoDB" id="6226158at2759"/>
<keyword evidence="3" id="KW-1185">Reference proteome</keyword>
<sequence length="303" mass="33527">MQALNYYASELERQTPSQLASHVGEIRFPELYRFLSAATQNRPLPFLNPSESAAMLDLLACLVRAMQGAQNEIEASDPEGSNTPTASRRDCSSLAAAWKSVSTRVTQQIGVYLAACAANHWTPSFVSSLDQLPHGSVLRSHPIAPYFILNEVKPPKTLKATQAMTLLLIRELVNLWSFPQLPSGLYDSNKTGISDLSDNELKLLVKRLNSFTLNPFSLTRREMAPFQRLLNSQSLSSLVSAVPFTQLLGIADQSSLSGPLISTAPSTRKSPERLTETRRKRKKETKTTEPKKVPRLVFVENSS</sequence>
<proteinExistence type="predicted"/>
<evidence type="ECO:0000256" key="1">
    <source>
        <dbReference type="SAM" id="MobiDB-lite"/>
    </source>
</evidence>
<dbReference type="AlphaFoldDB" id="A0A8E0RLJ3"/>
<evidence type="ECO:0000313" key="3">
    <source>
        <dbReference type="Proteomes" id="UP000728185"/>
    </source>
</evidence>
<gene>
    <name evidence="2" type="ORF">FBUS_08361</name>
</gene>
<protein>
    <submittedName>
        <fullName evidence="2">Uncharacterized protein</fullName>
    </submittedName>
</protein>
<comment type="caution">
    <text evidence="2">The sequence shown here is derived from an EMBL/GenBank/DDBJ whole genome shotgun (WGS) entry which is preliminary data.</text>
</comment>
<evidence type="ECO:0000313" key="2">
    <source>
        <dbReference type="EMBL" id="KAA0183439.1"/>
    </source>
</evidence>
<dbReference type="Proteomes" id="UP000728185">
    <property type="component" value="Unassembled WGS sequence"/>
</dbReference>
<dbReference type="EMBL" id="LUCM01011799">
    <property type="protein sequence ID" value="KAA0183439.1"/>
    <property type="molecule type" value="Genomic_DNA"/>
</dbReference>